<organism evidence="9 10">
    <name type="scientific">Microlunatus phosphovorus (strain ATCC 700054 / DSM 10555 / JCM 9379 / NBRC 101784 / NCIMB 13414 / VKM Ac-1990 / NM-1)</name>
    <dbReference type="NCBI Taxonomy" id="1032480"/>
    <lineage>
        <taxon>Bacteria</taxon>
        <taxon>Bacillati</taxon>
        <taxon>Actinomycetota</taxon>
        <taxon>Actinomycetes</taxon>
        <taxon>Propionibacteriales</taxon>
        <taxon>Propionibacteriaceae</taxon>
        <taxon>Microlunatus</taxon>
    </lineage>
</organism>
<dbReference type="KEGG" id="mph:MLP_17330"/>
<keyword evidence="4 7" id="KW-0812">Transmembrane</keyword>
<protein>
    <submittedName>
        <fullName evidence="9">Putative sugar ABC transporter permease protein</fullName>
    </submittedName>
</protein>
<evidence type="ECO:0000313" key="9">
    <source>
        <dbReference type="EMBL" id="BAK34747.1"/>
    </source>
</evidence>
<accession>F5XS66</accession>
<evidence type="ECO:0000256" key="6">
    <source>
        <dbReference type="ARBA" id="ARBA00023136"/>
    </source>
</evidence>
<dbReference type="OrthoDB" id="9804439at2"/>
<proteinExistence type="inferred from homology"/>
<keyword evidence="10" id="KW-1185">Reference proteome</keyword>
<evidence type="ECO:0000259" key="8">
    <source>
        <dbReference type="PROSITE" id="PS50928"/>
    </source>
</evidence>
<dbReference type="Pfam" id="PF00528">
    <property type="entry name" value="BPD_transp_1"/>
    <property type="match status" value="1"/>
</dbReference>
<feature type="transmembrane region" description="Helical" evidence="7">
    <location>
        <begin position="240"/>
        <end position="257"/>
    </location>
</feature>
<dbReference type="SUPFAM" id="SSF161098">
    <property type="entry name" value="MetI-like"/>
    <property type="match status" value="1"/>
</dbReference>
<evidence type="ECO:0000256" key="5">
    <source>
        <dbReference type="ARBA" id="ARBA00022989"/>
    </source>
</evidence>
<dbReference type="Proteomes" id="UP000007947">
    <property type="component" value="Chromosome"/>
</dbReference>
<keyword evidence="2 7" id="KW-0813">Transport</keyword>
<feature type="domain" description="ABC transmembrane type-1" evidence="8">
    <location>
        <begin position="99"/>
        <end position="308"/>
    </location>
</feature>
<dbReference type="CDD" id="cd06261">
    <property type="entry name" value="TM_PBP2"/>
    <property type="match status" value="1"/>
</dbReference>
<dbReference type="PROSITE" id="PS50928">
    <property type="entry name" value="ABC_TM1"/>
    <property type="match status" value="1"/>
</dbReference>
<feature type="transmembrane region" description="Helical" evidence="7">
    <location>
        <begin position="43"/>
        <end position="67"/>
    </location>
</feature>
<evidence type="ECO:0000256" key="7">
    <source>
        <dbReference type="RuleBase" id="RU363032"/>
    </source>
</evidence>
<dbReference type="InterPro" id="IPR035906">
    <property type="entry name" value="MetI-like_sf"/>
</dbReference>
<keyword evidence="5 7" id="KW-1133">Transmembrane helix</keyword>
<evidence type="ECO:0000256" key="1">
    <source>
        <dbReference type="ARBA" id="ARBA00004651"/>
    </source>
</evidence>
<dbReference type="GO" id="GO:0005886">
    <property type="term" value="C:plasma membrane"/>
    <property type="evidence" value="ECO:0007669"/>
    <property type="project" value="UniProtKB-SubCell"/>
</dbReference>
<evidence type="ECO:0000256" key="4">
    <source>
        <dbReference type="ARBA" id="ARBA00022692"/>
    </source>
</evidence>
<evidence type="ECO:0000313" key="10">
    <source>
        <dbReference type="Proteomes" id="UP000007947"/>
    </source>
</evidence>
<gene>
    <name evidence="9" type="ordered locus">MLP_17330</name>
</gene>
<comment type="subcellular location">
    <subcellularLocation>
        <location evidence="1 7">Cell membrane</location>
        <topology evidence="1 7">Multi-pass membrane protein</topology>
    </subcellularLocation>
</comment>
<dbReference type="STRING" id="1032480.MLP_17330"/>
<dbReference type="InterPro" id="IPR000515">
    <property type="entry name" value="MetI-like"/>
</dbReference>
<keyword evidence="3" id="KW-1003">Cell membrane</keyword>
<feature type="transmembrane region" description="Helical" evidence="7">
    <location>
        <begin position="99"/>
        <end position="124"/>
    </location>
</feature>
<dbReference type="GO" id="GO:0055085">
    <property type="term" value="P:transmembrane transport"/>
    <property type="evidence" value="ECO:0007669"/>
    <property type="project" value="InterPro"/>
</dbReference>
<reference evidence="9 10" key="1">
    <citation type="submission" date="2011-05" db="EMBL/GenBank/DDBJ databases">
        <title>Whole genome sequence of Microlunatus phosphovorus NM-1.</title>
        <authorList>
            <person name="Hosoyama A."/>
            <person name="Sasaki K."/>
            <person name="Harada T."/>
            <person name="Igarashi R."/>
            <person name="Kawakoshi A."/>
            <person name="Sasagawa M."/>
            <person name="Fukada J."/>
            <person name="Nakamura S."/>
            <person name="Katano Y."/>
            <person name="Hanada S."/>
            <person name="Kamagata Y."/>
            <person name="Nakamura N."/>
            <person name="Yamazaki S."/>
            <person name="Fujita N."/>
        </authorList>
    </citation>
    <scope>NUCLEOTIDE SEQUENCE [LARGE SCALE GENOMIC DNA]</scope>
    <source>
        <strain evidence="10">ATCC 700054 / DSM 10555 / JCM 9379 / NBRC 101784 / NCIMB 13414 / VKM Ac-1990 / NM-1</strain>
    </source>
</reference>
<dbReference type="AlphaFoldDB" id="F5XS66"/>
<dbReference type="RefSeq" id="WP_013862629.1">
    <property type="nucleotide sequence ID" value="NC_015635.1"/>
</dbReference>
<keyword evidence="6 7" id="KW-0472">Membrane</keyword>
<dbReference type="HOGENOM" id="CLU_016047_0_3_11"/>
<evidence type="ECO:0000256" key="2">
    <source>
        <dbReference type="ARBA" id="ARBA00022448"/>
    </source>
</evidence>
<dbReference type="PANTHER" id="PTHR43005">
    <property type="entry name" value="BLR7065 PROTEIN"/>
    <property type="match status" value="1"/>
</dbReference>
<dbReference type="Gene3D" id="1.10.3720.10">
    <property type="entry name" value="MetI-like"/>
    <property type="match status" value="1"/>
</dbReference>
<feature type="transmembrane region" description="Helical" evidence="7">
    <location>
        <begin position="136"/>
        <end position="155"/>
    </location>
</feature>
<dbReference type="PANTHER" id="PTHR43005:SF2">
    <property type="entry name" value="INTEGRAL MEMBRANE SUGAR TRANSPORT PROTEIN"/>
    <property type="match status" value="1"/>
</dbReference>
<dbReference type="eggNOG" id="COG1175">
    <property type="taxonomic scope" value="Bacteria"/>
</dbReference>
<feature type="transmembrane region" description="Helical" evidence="7">
    <location>
        <begin position="290"/>
        <end position="313"/>
    </location>
</feature>
<evidence type="ECO:0000256" key="3">
    <source>
        <dbReference type="ARBA" id="ARBA00022475"/>
    </source>
</evidence>
<name>F5XS66_MICPN</name>
<sequence>MSTVDETPAIQAPKTVPSGKKTKITMADLRGQDLAQRKFGRKLIMPALIVAILVTQIPFVATIYYSFQDWNLARPEERSFAGFDNYIAVITNGAFLPSIWATIRIVGGSMILSLILGLLLAILLDREFKGRALARTLLITPFLVMPAAAALIWKYSLLEVNTGMVNWALSLVGIDAVAWNTDHPALTIVFTMTWQYTPFMMLILLAGLQSQAGEVLEAADVDGANALQTFRYMTLPHLRSYAELAILLGTVFMIQVFDPINIMTKGAGNTKTIAYLLYERAFIGQQVGEAAAYGVITVILTIVFATLALRTMFSIFTEEAR</sequence>
<feature type="transmembrane region" description="Helical" evidence="7">
    <location>
        <begin position="185"/>
        <end position="208"/>
    </location>
</feature>
<comment type="similarity">
    <text evidence="7">Belongs to the binding-protein-dependent transport system permease family.</text>
</comment>
<dbReference type="EMBL" id="AP012204">
    <property type="protein sequence ID" value="BAK34747.1"/>
    <property type="molecule type" value="Genomic_DNA"/>
</dbReference>